<feature type="region of interest" description="Disordered" evidence="6">
    <location>
        <begin position="1"/>
        <end position="39"/>
    </location>
</feature>
<dbReference type="EMBL" id="JAJAGQ010000009">
    <property type="protein sequence ID" value="KAJ8552871.1"/>
    <property type="molecule type" value="Genomic_DNA"/>
</dbReference>
<proteinExistence type="predicted"/>
<dbReference type="OrthoDB" id="1295873at2759"/>
<name>A0A9Q1M6R3_9SOLA</name>
<evidence type="ECO:0000256" key="4">
    <source>
        <dbReference type="PROSITE-ProRule" id="PRU00175"/>
    </source>
</evidence>
<dbReference type="Gene3D" id="3.30.40.10">
    <property type="entry name" value="Zinc/RING finger domain, C3HC4 (zinc finger)"/>
    <property type="match status" value="1"/>
</dbReference>
<dbReference type="PANTHER" id="PTHR42647">
    <property type="entry name" value="SBP (S-RIBONUCLEASE BINDING PROTEIN) FAMILY PROTEIN"/>
    <property type="match status" value="1"/>
</dbReference>
<dbReference type="CDD" id="cd16649">
    <property type="entry name" value="mRING-HC-C3HC5_CGRF1-like"/>
    <property type="match status" value="1"/>
</dbReference>
<dbReference type="Proteomes" id="UP001152561">
    <property type="component" value="Unassembled WGS sequence"/>
</dbReference>
<keyword evidence="3" id="KW-0862">Zinc</keyword>
<evidence type="ECO:0000256" key="1">
    <source>
        <dbReference type="ARBA" id="ARBA00022723"/>
    </source>
</evidence>
<dbReference type="PROSITE" id="PS50089">
    <property type="entry name" value="ZF_RING_2"/>
    <property type="match status" value="1"/>
</dbReference>
<reference evidence="9" key="1">
    <citation type="journal article" date="2023" name="Proc. Natl. Acad. Sci. U.S.A.">
        <title>Genomic and structural basis for evolution of tropane alkaloid biosynthesis.</title>
        <authorList>
            <person name="Wanga Y.-J."/>
            <person name="Taina T."/>
            <person name="Yua J.-Y."/>
            <person name="Lia J."/>
            <person name="Xua B."/>
            <person name="Chenc J."/>
            <person name="D'Auriad J.C."/>
            <person name="Huanga J.-P."/>
            <person name="Huanga S.-X."/>
        </authorList>
    </citation>
    <scope>NUCLEOTIDE SEQUENCE [LARGE SCALE GENOMIC DNA]</scope>
    <source>
        <strain evidence="9">cv. KIB-2019</strain>
    </source>
</reference>
<evidence type="ECO:0000259" key="7">
    <source>
        <dbReference type="PROSITE" id="PS50089"/>
    </source>
</evidence>
<feature type="region of interest" description="Disordered" evidence="6">
    <location>
        <begin position="225"/>
        <end position="255"/>
    </location>
</feature>
<evidence type="ECO:0000313" key="8">
    <source>
        <dbReference type="EMBL" id="KAJ8552871.1"/>
    </source>
</evidence>
<dbReference type="InterPro" id="IPR001841">
    <property type="entry name" value="Znf_RING"/>
</dbReference>
<dbReference type="PANTHER" id="PTHR42647:SF5">
    <property type="entry name" value="SBP (S-RIBONUCLEASE BINDING PROTEIN) FAMILY PROTEIN"/>
    <property type="match status" value="1"/>
</dbReference>
<dbReference type="InterPro" id="IPR013083">
    <property type="entry name" value="Znf_RING/FYVE/PHD"/>
</dbReference>
<feature type="domain" description="RING-type" evidence="7">
    <location>
        <begin position="264"/>
        <end position="301"/>
    </location>
</feature>
<dbReference type="PIRSF" id="PIRSF036836">
    <property type="entry name" value="RNase_bind_SBP1"/>
    <property type="match status" value="1"/>
</dbReference>
<organism evidence="8 9">
    <name type="scientific">Anisodus acutangulus</name>
    <dbReference type="NCBI Taxonomy" id="402998"/>
    <lineage>
        <taxon>Eukaryota</taxon>
        <taxon>Viridiplantae</taxon>
        <taxon>Streptophyta</taxon>
        <taxon>Embryophyta</taxon>
        <taxon>Tracheophyta</taxon>
        <taxon>Spermatophyta</taxon>
        <taxon>Magnoliopsida</taxon>
        <taxon>eudicotyledons</taxon>
        <taxon>Gunneridae</taxon>
        <taxon>Pentapetalae</taxon>
        <taxon>asterids</taxon>
        <taxon>lamiids</taxon>
        <taxon>Solanales</taxon>
        <taxon>Solanaceae</taxon>
        <taxon>Solanoideae</taxon>
        <taxon>Hyoscyameae</taxon>
        <taxon>Anisodus</taxon>
    </lineage>
</organism>
<dbReference type="Pfam" id="PF13920">
    <property type="entry name" value="zf-C3HC4_3"/>
    <property type="match status" value="1"/>
</dbReference>
<evidence type="ECO:0000256" key="5">
    <source>
        <dbReference type="SAM" id="Coils"/>
    </source>
</evidence>
<evidence type="ECO:0000256" key="6">
    <source>
        <dbReference type="SAM" id="MobiDB-lite"/>
    </source>
</evidence>
<accession>A0A9Q1M6R3</accession>
<feature type="coiled-coil region" evidence="5">
    <location>
        <begin position="168"/>
        <end position="202"/>
    </location>
</feature>
<evidence type="ECO:0000313" key="9">
    <source>
        <dbReference type="Proteomes" id="UP001152561"/>
    </source>
</evidence>
<comment type="caution">
    <text evidence="8">The sequence shown here is derived from an EMBL/GenBank/DDBJ whole genome shotgun (WGS) entry which is preliminary data.</text>
</comment>
<dbReference type="GO" id="GO:0004842">
    <property type="term" value="F:ubiquitin-protein transferase activity"/>
    <property type="evidence" value="ECO:0007669"/>
    <property type="project" value="TreeGrafter"/>
</dbReference>
<dbReference type="GO" id="GO:0008270">
    <property type="term" value="F:zinc ion binding"/>
    <property type="evidence" value="ECO:0007669"/>
    <property type="project" value="UniProtKB-KW"/>
</dbReference>
<keyword evidence="1" id="KW-0479">Metal-binding</keyword>
<dbReference type="AlphaFoldDB" id="A0A9Q1M6R3"/>
<protein>
    <recommendedName>
        <fullName evidence="7">RING-type domain-containing protein</fullName>
    </recommendedName>
</protein>
<keyword evidence="2 4" id="KW-0863">Zinc-finger</keyword>
<sequence length="313" mass="34826">MQTKQGKFGADAPADNSRNNKRKQVMGESSSSAAAAGTQEQSTIPMMNHFSVQPLQQQVTIPTNIFSVQPQQQVQQLPCQFSSALQLNFNNNQQQHGSTELDNLDKFMSRPFTSYTALLTEAIKEPNYAPIYIHSQVDQITKAHSEQVRSMLYDVYKRNWGSLMNAAKEEAGRKVKEKDEQLRQARTMIAQLEQTVRQLNYSGQLMQSRIRTLERRFAQQVTALQQAAGTGGSGGSEAQQEDVESSFVDPNNTMEPPPNVWSPCRACNNAEAKTMIFPCRHLCLCATCSVSAAVDACPVCQSPKENVYEVILP</sequence>
<keyword evidence="9" id="KW-1185">Reference proteome</keyword>
<evidence type="ECO:0000256" key="2">
    <source>
        <dbReference type="ARBA" id="ARBA00022771"/>
    </source>
</evidence>
<keyword evidence="5" id="KW-0175">Coiled coil</keyword>
<evidence type="ECO:0000256" key="3">
    <source>
        <dbReference type="ARBA" id="ARBA00022833"/>
    </source>
</evidence>
<gene>
    <name evidence="8" type="ORF">K7X08_020264</name>
</gene>